<name>A0A8J3Z4Z9_9ACTN</name>
<keyword evidence="3" id="KW-1185">Reference proteome</keyword>
<proteinExistence type="predicted"/>
<dbReference type="AlphaFoldDB" id="A0A8J3Z4Z9"/>
<feature type="region of interest" description="Disordered" evidence="1">
    <location>
        <begin position="292"/>
        <end position="317"/>
    </location>
</feature>
<evidence type="ECO:0000313" key="2">
    <source>
        <dbReference type="EMBL" id="GIJ56418.1"/>
    </source>
</evidence>
<dbReference type="EMBL" id="BOPG01000024">
    <property type="protein sequence ID" value="GIJ56418.1"/>
    <property type="molecule type" value="Genomic_DNA"/>
</dbReference>
<dbReference type="Proteomes" id="UP000612585">
    <property type="component" value="Unassembled WGS sequence"/>
</dbReference>
<accession>A0A8J3Z4Z9</accession>
<protein>
    <submittedName>
        <fullName evidence="2">Uncharacterized protein</fullName>
    </submittedName>
</protein>
<gene>
    <name evidence="2" type="ORF">Vau01_039340</name>
</gene>
<evidence type="ECO:0000256" key="1">
    <source>
        <dbReference type="SAM" id="MobiDB-lite"/>
    </source>
</evidence>
<evidence type="ECO:0000313" key="3">
    <source>
        <dbReference type="Proteomes" id="UP000612585"/>
    </source>
</evidence>
<comment type="caution">
    <text evidence="2">The sequence shown here is derived from an EMBL/GenBank/DDBJ whole genome shotgun (WGS) entry which is preliminary data.</text>
</comment>
<organism evidence="2 3">
    <name type="scientific">Virgisporangium aurantiacum</name>
    <dbReference type="NCBI Taxonomy" id="175570"/>
    <lineage>
        <taxon>Bacteria</taxon>
        <taxon>Bacillati</taxon>
        <taxon>Actinomycetota</taxon>
        <taxon>Actinomycetes</taxon>
        <taxon>Micromonosporales</taxon>
        <taxon>Micromonosporaceae</taxon>
        <taxon>Virgisporangium</taxon>
    </lineage>
</organism>
<sequence length="317" mass="34828">MPDHRMLDDDTFREALNTAVDEIIEAFRMEFAQFEMNREYLAWYEREANTWVPFSPWRDESAFDGLPADDMAGLEEHYRNLFKQFRGYNITGGTASIASVLTDDVVERLRLQADEAFEGSRPYDLIKDKLAGWGGGPDSASDVFHHTYMPDLLIALVYQYDIAQALKTAIKTHEGVVLAAREGILRIADQTLSALGALRDRRATESREALQQFVQDVIGAWTGASGEAKAIVTEGLAEIGSAIAGATLEVPDGDVREVVTNMESAIGSLASAIRVEEDLITSTLTGINDLMHGADRMDLPPDVNPPAPVRSPSRGPI</sequence>
<reference evidence="2" key="1">
    <citation type="submission" date="2021-01" db="EMBL/GenBank/DDBJ databases">
        <title>Whole genome shotgun sequence of Virgisporangium aurantiacum NBRC 16421.</title>
        <authorList>
            <person name="Komaki H."/>
            <person name="Tamura T."/>
        </authorList>
    </citation>
    <scope>NUCLEOTIDE SEQUENCE</scope>
    <source>
        <strain evidence="2">NBRC 16421</strain>
    </source>
</reference>